<proteinExistence type="predicted"/>
<protein>
    <submittedName>
        <fullName evidence="1">Helix-turn-helix domain</fullName>
    </submittedName>
</protein>
<evidence type="ECO:0000313" key="1">
    <source>
        <dbReference type="EMBL" id="KAI4471479.1"/>
    </source>
</evidence>
<keyword evidence="2" id="KW-1185">Reference proteome</keyword>
<gene>
    <name evidence="1" type="ORF">MML48_1g00609</name>
</gene>
<name>A0ACB9TXJ2_HOLOL</name>
<reference evidence="1" key="1">
    <citation type="submission" date="2022-04" db="EMBL/GenBank/DDBJ databases">
        <title>Chromosome-scale genome assembly of Holotrichia oblita Faldermann.</title>
        <authorList>
            <person name="Rongchong L."/>
        </authorList>
    </citation>
    <scope>NUCLEOTIDE SEQUENCE</scope>
    <source>
        <strain evidence="1">81SQS9</strain>
    </source>
</reference>
<accession>A0ACB9TXJ2</accession>
<sequence>MNDNYSFEELADMHLAYGAAQCNEKEAARLYEQRYPARRQPHHTTFASIHRRLRESGNLKRPGGSGRPRTACTVQFEEEVLHRVEEN</sequence>
<evidence type="ECO:0000313" key="2">
    <source>
        <dbReference type="Proteomes" id="UP001056778"/>
    </source>
</evidence>
<dbReference type="EMBL" id="CM043015">
    <property type="protein sequence ID" value="KAI4471479.1"/>
    <property type="molecule type" value="Genomic_DNA"/>
</dbReference>
<organism evidence="1 2">
    <name type="scientific">Holotrichia oblita</name>
    <name type="common">Chafer beetle</name>
    <dbReference type="NCBI Taxonomy" id="644536"/>
    <lineage>
        <taxon>Eukaryota</taxon>
        <taxon>Metazoa</taxon>
        <taxon>Ecdysozoa</taxon>
        <taxon>Arthropoda</taxon>
        <taxon>Hexapoda</taxon>
        <taxon>Insecta</taxon>
        <taxon>Pterygota</taxon>
        <taxon>Neoptera</taxon>
        <taxon>Endopterygota</taxon>
        <taxon>Coleoptera</taxon>
        <taxon>Polyphaga</taxon>
        <taxon>Scarabaeiformia</taxon>
        <taxon>Scarabaeidae</taxon>
        <taxon>Melolonthinae</taxon>
        <taxon>Holotrichia</taxon>
    </lineage>
</organism>
<dbReference type="Proteomes" id="UP001056778">
    <property type="component" value="Chromosome 1"/>
</dbReference>
<comment type="caution">
    <text evidence="1">The sequence shown here is derived from an EMBL/GenBank/DDBJ whole genome shotgun (WGS) entry which is preliminary data.</text>
</comment>